<gene>
    <name evidence="9" type="ORF">EgrG_000672900</name>
</gene>
<dbReference type="InterPro" id="IPR052065">
    <property type="entry name" value="Compl_asym_regulator"/>
</dbReference>
<sequence>MTRTMFNSAVIFGYFSLALQAINADLIAHCQEKSVWGPWRCPGSFGRCTDKVATRYKCPEGDCQTKDCGEALGRGECRPFWSSWTSWSACSATCGVSERSRYRPCSGAYTATSTAEVEGSCGDPARAAEGLQKRDCPLQRLCPRIAGGWGEWSAFSACDATCGRGSRRRIRLCNRPPPQGGGVPCQGIDTQQVECDVGVPCAVDGSWCPWSGTVVKCSAACGDSGMGLRTRLCACPSPAHGGKSCSLPPGAKEAAMLALSHLQDAAIRKGTSGGKGDGDDDFPMPTAADIAAIADGSGKWDACNRKFCPYLKRLTDFEVNITIDDLRLQRPEDAWLWSGGIPSSQHDPVGLHCSPQLRSRTEIYDKRYRFPRARAMWTRSVGRSEYQSYDFVGTPLRANRRLQILRDRLIIRSLDEDDEGVYRYGYEYEPLQFATICFFAVYLSDKVVVIESGKPFKLTCNAKGLWPIIQQTPKDNWKTFWAYRPDAKAASLGTKPIEKLWLVDLKPPRIIEEEDIFMNTTEGTMVMTLFDTERRQFDAVAYAMSGYYQCIVQNSPKGLGERNFVTNAVQLIVVSPPTLTEKLRKWIVKHWRAIVYLLLTLMVVALFYMLLIRLRAGRVASLRNWEALEEAKKRAKLITAGEIKVKTK</sequence>
<dbReference type="PROSITE" id="PS50092">
    <property type="entry name" value="TSP1"/>
    <property type="match status" value="2"/>
</dbReference>
<evidence type="ECO:0000256" key="1">
    <source>
        <dbReference type="ARBA" id="ARBA00004613"/>
    </source>
</evidence>
<keyword evidence="3 7" id="KW-0732">Signal</keyword>
<protein>
    <submittedName>
        <fullName evidence="9 11">Titin</fullName>
    </submittedName>
</protein>
<evidence type="ECO:0000256" key="7">
    <source>
        <dbReference type="SAM" id="SignalP"/>
    </source>
</evidence>
<evidence type="ECO:0000313" key="9">
    <source>
        <dbReference type="EMBL" id="CDS18879.1"/>
    </source>
</evidence>
<keyword evidence="6" id="KW-1133">Transmembrane helix</keyword>
<keyword evidence="6" id="KW-0472">Membrane</keyword>
<feature type="domain" description="Ig-like" evidence="8">
    <location>
        <begin position="430"/>
        <end position="566"/>
    </location>
</feature>
<keyword evidence="6" id="KW-0812">Transmembrane</keyword>
<dbReference type="PROSITE" id="PS50835">
    <property type="entry name" value="IG_LIKE"/>
    <property type="match status" value="1"/>
</dbReference>
<name>A0A068WGK6_ECHGR</name>
<organism evidence="9">
    <name type="scientific">Echinococcus granulosus</name>
    <name type="common">Hydatid tapeworm</name>
    <dbReference type="NCBI Taxonomy" id="6210"/>
    <lineage>
        <taxon>Eukaryota</taxon>
        <taxon>Metazoa</taxon>
        <taxon>Spiralia</taxon>
        <taxon>Lophotrochozoa</taxon>
        <taxon>Platyhelminthes</taxon>
        <taxon>Cestoda</taxon>
        <taxon>Eucestoda</taxon>
        <taxon>Cyclophyllidea</taxon>
        <taxon>Taeniidae</taxon>
        <taxon>Echinococcus</taxon>
        <taxon>Echinococcus granulosus group</taxon>
    </lineage>
</organism>
<dbReference type="InterPro" id="IPR036383">
    <property type="entry name" value="TSP1_rpt_sf"/>
</dbReference>
<feature type="signal peptide" evidence="7">
    <location>
        <begin position="1"/>
        <end position="24"/>
    </location>
</feature>
<dbReference type="FunFam" id="2.20.100.10:FF:000002">
    <property type="entry name" value="Unc-5 netrin receptor C"/>
    <property type="match status" value="1"/>
</dbReference>
<keyword evidence="5" id="KW-1015">Disulfide bond</keyword>
<proteinExistence type="predicted"/>
<feature type="transmembrane region" description="Helical" evidence="6">
    <location>
        <begin position="593"/>
        <end position="614"/>
    </location>
</feature>
<evidence type="ECO:0000256" key="3">
    <source>
        <dbReference type="ARBA" id="ARBA00022729"/>
    </source>
</evidence>
<dbReference type="SUPFAM" id="SSF82895">
    <property type="entry name" value="TSP-1 type 1 repeat"/>
    <property type="match status" value="3"/>
</dbReference>
<evidence type="ECO:0000256" key="2">
    <source>
        <dbReference type="ARBA" id="ARBA00022525"/>
    </source>
</evidence>
<dbReference type="InterPro" id="IPR000884">
    <property type="entry name" value="TSP1_rpt"/>
</dbReference>
<dbReference type="PANTHER" id="PTHR22906:SF43">
    <property type="entry name" value="PROPERDIN"/>
    <property type="match status" value="1"/>
</dbReference>
<evidence type="ECO:0000256" key="4">
    <source>
        <dbReference type="ARBA" id="ARBA00022737"/>
    </source>
</evidence>
<feature type="chain" id="PRO_5033210229" evidence="7">
    <location>
        <begin position="25"/>
        <end position="648"/>
    </location>
</feature>
<dbReference type="Gene3D" id="2.20.100.10">
    <property type="entry name" value="Thrombospondin type-1 (TSP1) repeat"/>
    <property type="match status" value="3"/>
</dbReference>
<comment type="subcellular location">
    <subcellularLocation>
        <location evidence="1">Secreted</location>
    </subcellularLocation>
</comment>
<accession>A0A068WGK6</accession>
<evidence type="ECO:0000256" key="6">
    <source>
        <dbReference type="SAM" id="Phobius"/>
    </source>
</evidence>
<reference evidence="9 10" key="1">
    <citation type="journal article" date="2013" name="Nature">
        <title>The genomes of four tapeworm species reveal adaptations to parasitism.</title>
        <authorList>
            <person name="Tsai I.J."/>
            <person name="Zarowiecki M."/>
            <person name="Holroyd N."/>
            <person name="Garciarrubio A."/>
            <person name="Sanchez-Flores A."/>
            <person name="Brooks K.L."/>
            <person name="Tracey A."/>
            <person name="Bobes R.J."/>
            <person name="Fragoso G."/>
            <person name="Sciutto E."/>
            <person name="Aslett M."/>
            <person name="Beasley H."/>
            <person name="Bennett H.M."/>
            <person name="Cai J."/>
            <person name="Camicia F."/>
            <person name="Clark R."/>
            <person name="Cucher M."/>
            <person name="De Silva N."/>
            <person name="Day T.A."/>
            <person name="Deplazes P."/>
            <person name="Estrada K."/>
            <person name="Fernandez C."/>
            <person name="Holland P.W."/>
            <person name="Hou J."/>
            <person name="Hu S."/>
            <person name="Huckvale T."/>
            <person name="Hung S.S."/>
            <person name="Kamenetzky L."/>
            <person name="Keane J.A."/>
            <person name="Kiss F."/>
            <person name="Koziol U."/>
            <person name="Lambert O."/>
            <person name="Liu K."/>
            <person name="Luo X."/>
            <person name="Luo Y."/>
            <person name="Macchiaroli N."/>
            <person name="Nichol S."/>
            <person name="Paps J."/>
            <person name="Parkinson J."/>
            <person name="Pouchkina-Stantcheva N."/>
            <person name="Riddiford N."/>
            <person name="Rosenzvit M."/>
            <person name="Salinas G."/>
            <person name="Wasmuth J.D."/>
            <person name="Zamanian M."/>
            <person name="Zheng Y."/>
            <person name="Cai X."/>
            <person name="Soberon X."/>
            <person name="Olson P.D."/>
            <person name="Laclette J.P."/>
            <person name="Brehm K."/>
            <person name="Berriman M."/>
            <person name="Garciarrubio A."/>
            <person name="Bobes R.J."/>
            <person name="Fragoso G."/>
            <person name="Sanchez-Flores A."/>
            <person name="Estrada K."/>
            <person name="Cevallos M.A."/>
            <person name="Morett E."/>
            <person name="Gonzalez V."/>
            <person name="Portillo T."/>
            <person name="Ochoa-Leyva A."/>
            <person name="Jose M.V."/>
            <person name="Sciutto E."/>
            <person name="Landa A."/>
            <person name="Jimenez L."/>
            <person name="Valdes V."/>
            <person name="Carrero J.C."/>
            <person name="Larralde C."/>
            <person name="Morales-Montor J."/>
            <person name="Limon-Lason J."/>
            <person name="Soberon X."/>
            <person name="Laclette J.P."/>
        </authorList>
    </citation>
    <scope>NUCLEOTIDE SEQUENCE [LARGE SCALE GENOMIC DNA]</scope>
</reference>
<dbReference type="Proteomes" id="UP000492820">
    <property type="component" value="Unassembled WGS sequence"/>
</dbReference>
<dbReference type="SMART" id="SM00209">
    <property type="entry name" value="TSP1"/>
    <property type="match status" value="2"/>
</dbReference>
<reference evidence="11" key="3">
    <citation type="submission" date="2020-10" db="UniProtKB">
        <authorList>
            <consortium name="WormBaseParasite"/>
        </authorList>
    </citation>
    <scope>IDENTIFICATION</scope>
</reference>
<dbReference type="AlphaFoldDB" id="A0A068WGK6"/>
<dbReference type="PANTHER" id="PTHR22906">
    <property type="entry name" value="PROPERDIN"/>
    <property type="match status" value="1"/>
</dbReference>
<evidence type="ECO:0000259" key="8">
    <source>
        <dbReference type="PROSITE" id="PS50835"/>
    </source>
</evidence>
<evidence type="ECO:0000313" key="11">
    <source>
        <dbReference type="WBParaSite" id="EgrG_000672900"/>
    </source>
</evidence>
<dbReference type="EMBL" id="LK028578">
    <property type="protein sequence ID" value="CDS18879.1"/>
    <property type="molecule type" value="Genomic_DNA"/>
</dbReference>
<keyword evidence="4" id="KW-0677">Repeat</keyword>
<dbReference type="OrthoDB" id="5985519at2759"/>
<evidence type="ECO:0000313" key="10">
    <source>
        <dbReference type="Proteomes" id="UP000492820"/>
    </source>
</evidence>
<dbReference type="InterPro" id="IPR007110">
    <property type="entry name" value="Ig-like_dom"/>
</dbReference>
<dbReference type="Pfam" id="PF00090">
    <property type="entry name" value="TSP_1"/>
    <property type="match status" value="3"/>
</dbReference>
<evidence type="ECO:0000256" key="5">
    <source>
        <dbReference type="ARBA" id="ARBA00023157"/>
    </source>
</evidence>
<dbReference type="WBParaSite" id="EgrG_000672900">
    <property type="protein sequence ID" value="EgrG_000672900"/>
    <property type="gene ID" value="EgrG_000672900"/>
</dbReference>
<reference evidence="9" key="2">
    <citation type="submission" date="2014-06" db="EMBL/GenBank/DDBJ databases">
        <authorList>
            <person name="Aslett M."/>
        </authorList>
    </citation>
    <scope>NUCLEOTIDE SEQUENCE</scope>
</reference>
<keyword evidence="2" id="KW-0964">Secreted</keyword>